<dbReference type="GeneID" id="28724524"/>
<feature type="region of interest" description="Disordered" evidence="1">
    <location>
        <begin position="1"/>
        <end position="22"/>
    </location>
</feature>
<dbReference type="PANTHER" id="PTHR28048:SF1">
    <property type="entry name" value="ACR195WP"/>
    <property type="match status" value="1"/>
</dbReference>
<feature type="compositionally biased region" description="Low complexity" evidence="1">
    <location>
        <begin position="1"/>
        <end position="11"/>
    </location>
</feature>
<dbReference type="EMBL" id="CP014245">
    <property type="protein sequence ID" value="AMD21246.1"/>
    <property type="molecule type" value="Genomic_DNA"/>
</dbReference>
<reference evidence="2 3" key="1">
    <citation type="submission" date="2016-01" db="EMBL/GenBank/DDBJ databases">
        <title>Genome sequence of the yeast Holleya sinecauda.</title>
        <authorList>
            <person name="Dietrich F.S."/>
        </authorList>
    </citation>
    <scope>NUCLEOTIDE SEQUENCE [LARGE SCALE GENOMIC DNA]</scope>
    <source>
        <strain evidence="2 3">ATCC 58844</strain>
    </source>
</reference>
<evidence type="ECO:0000313" key="3">
    <source>
        <dbReference type="Proteomes" id="UP000243052"/>
    </source>
</evidence>
<accession>A0A0X8HTM9</accession>
<name>A0A0X8HTM9_9SACH</name>
<evidence type="ECO:0000256" key="1">
    <source>
        <dbReference type="SAM" id="MobiDB-lite"/>
    </source>
</evidence>
<keyword evidence="3" id="KW-1185">Reference proteome</keyword>
<proteinExistence type="predicted"/>
<evidence type="ECO:0000313" key="2">
    <source>
        <dbReference type="EMBL" id="AMD21246.1"/>
    </source>
</evidence>
<gene>
    <name evidence="2" type="ORF">AW171_hschr53181</name>
</gene>
<dbReference type="Proteomes" id="UP000243052">
    <property type="component" value="Chromosome v"/>
</dbReference>
<dbReference type="AlphaFoldDB" id="A0A0X8HTM9"/>
<dbReference type="RefSeq" id="XP_017988242.1">
    <property type="nucleotide sequence ID" value="XM_018132477.1"/>
</dbReference>
<protein>
    <submittedName>
        <fullName evidence="2">HEL034Wp</fullName>
    </submittedName>
</protein>
<dbReference type="InterPro" id="IPR053092">
    <property type="entry name" value="Mitochondrial_unc_protein"/>
</dbReference>
<sequence length="113" mass="12449">MSSNSNILSIINPPPPRDISNEEAGDCLPCQVMSTAFSLGFGAYLLSGRAFEYNAKDRAKGISPETFAKQNPKWWQYSVKGIGGSLIMLGLIRGTEGWLWNKSKVYKPVSFES</sequence>
<dbReference type="OrthoDB" id="4083608at2759"/>
<organism evidence="2 3">
    <name type="scientific">Eremothecium sinecaudum</name>
    <dbReference type="NCBI Taxonomy" id="45286"/>
    <lineage>
        <taxon>Eukaryota</taxon>
        <taxon>Fungi</taxon>
        <taxon>Dikarya</taxon>
        <taxon>Ascomycota</taxon>
        <taxon>Saccharomycotina</taxon>
        <taxon>Saccharomycetes</taxon>
        <taxon>Saccharomycetales</taxon>
        <taxon>Saccharomycetaceae</taxon>
        <taxon>Eremothecium</taxon>
    </lineage>
</organism>
<dbReference type="PANTHER" id="PTHR28048">
    <property type="entry name" value="ACR195WP"/>
    <property type="match status" value="1"/>
</dbReference>